<dbReference type="GO" id="GO:0005737">
    <property type="term" value="C:cytoplasm"/>
    <property type="evidence" value="ECO:0007669"/>
    <property type="project" value="TreeGrafter"/>
</dbReference>
<dbReference type="RefSeq" id="XP_007872578.1">
    <property type="nucleotide sequence ID" value="XM_007874387.1"/>
</dbReference>
<dbReference type="InterPro" id="IPR000253">
    <property type="entry name" value="FHA_dom"/>
</dbReference>
<dbReference type="InterPro" id="IPR008984">
    <property type="entry name" value="SMAD_FHA_dom_sf"/>
</dbReference>
<dbReference type="VEuPathDB" id="FungiDB:PNEG_00680"/>
<evidence type="ECO:0000313" key="3">
    <source>
        <dbReference type="EMBL" id="EMR11081.1"/>
    </source>
</evidence>
<dbReference type="Gene3D" id="2.60.200.20">
    <property type="match status" value="1"/>
</dbReference>
<dbReference type="eggNOG" id="KOG3872">
    <property type="taxonomic scope" value="Eukaryota"/>
</dbReference>
<reference evidence="4" key="1">
    <citation type="journal article" date="2016" name="Nat. Commun.">
        <title>Genome analysis of three Pneumocystis species reveals adaptation mechanisms to life exclusively in mammalian hosts.</title>
        <authorList>
            <person name="Ma L."/>
            <person name="Chen Z."/>
            <person name="Huang D.W."/>
            <person name="Kutty G."/>
            <person name="Ishihara M."/>
            <person name="Wang H."/>
            <person name="Abouelleil A."/>
            <person name="Bishop L."/>
            <person name="Davey E."/>
            <person name="Deng R."/>
            <person name="Deng X."/>
            <person name="Fan L."/>
            <person name="Fantoni G."/>
            <person name="Fitzgerald M."/>
            <person name="Gogineni E."/>
            <person name="Goldberg J.M."/>
            <person name="Handley G."/>
            <person name="Hu X."/>
            <person name="Huber C."/>
            <person name="Jiao X."/>
            <person name="Jones K."/>
            <person name="Levin J.Z."/>
            <person name="Liu Y."/>
            <person name="Macdonald P."/>
            <person name="Melnikov A."/>
            <person name="Raley C."/>
            <person name="Sassi M."/>
            <person name="Sherman B.T."/>
            <person name="Song X."/>
            <person name="Sykes S."/>
            <person name="Tran B."/>
            <person name="Walsh L."/>
            <person name="Xia Y."/>
            <person name="Yang J."/>
            <person name="Young S."/>
            <person name="Zeng Q."/>
            <person name="Zheng X."/>
            <person name="Stephens R."/>
            <person name="Nusbaum C."/>
            <person name="Birren B.W."/>
            <person name="Azadi P."/>
            <person name="Lempicki R.A."/>
            <person name="Cuomo C.A."/>
            <person name="Kovacs J.A."/>
        </authorList>
    </citation>
    <scope>NUCLEOTIDE SEQUENCE [LARGE SCALE GENOMIC DNA]</scope>
    <source>
        <strain evidence="4">B123</strain>
    </source>
</reference>
<evidence type="ECO:0000313" key="4">
    <source>
        <dbReference type="Proteomes" id="UP000011958"/>
    </source>
</evidence>
<gene>
    <name evidence="3" type="ORF">PNEG_00680</name>
</gene>
<dbReference type="GeneID" id="19894378"/>
<comment type="caution">
    <text evidence="3">The sequence shown here is derived from an EMBL/GenBank/DDBJ whole genome shotgun (WGS) entry which is preliminary data.</text>
</comment>
<dbReference type="SUPFAM" id="SSF49879">
    <property type="entry name" value="SMAD/FHA domain"/>
    <property type="match status" value="1"/>
</dbReference>
<organism evidence="3 4">
    <name type="scientific">Pneumocystis murina (strain B123)</name>
    <name type="common">Mouse pneumocystis pneumonia agent</name>
    <name type="synonym">Pneumocystis carinii f. sp. muris</name>
    <dbReference type="NCBI Taxonomy" id="1069680"/>
    <lineage>
        <taxon>Eukaryota</taxon>
        <taxon>Fungi</taxon>
        <taxon>Dikarya</taxon>
        <taxon>Ascomycota</taxon>
        <taxon>Taphrinomycotina</taxon>
        <taxon>Pneumocystomycetes</taxon>
        <taxon>Pneumocystaceae</taxon>
        <taxon>Pneumocystis</taxon>
    </lineage>
</organism>
<dbReference type="AlphaFoldDB" id="M7NVB7"/>
<dbReference type="SMART" id="SM00240">
    <property type="entry name" value="FHA"/>
    <property type="match status" value="1"/>
</dbReference>
<dbReference type="Pfam" id="PF00498">
    <property type="entry name" value="FHA"/>
    <property type="match status" value="1"/>
</dbReference>
<dbReference type="EMBL" id="AFWA02000002">
    <property type="protein sequence ID" value="EMR11081.1"/>
    <property type="molecule type" value="Genomic_DNA"/>
</dbReference>
<keyword evidence="1" id="KW-0175">Coiled coil</keyword>
<dbReference type="PANTHER" id="PTHR15715:SF37">
    <property type="entry name" value="LD47843P"/>
    <property type="match status" value="1"/>
</dbReference>
<dbReference type="HOGENOM" id="CLU_691025_0_0_1"/>
<keyword evidence="4" id="KW-1185">Reference proteome</keyword>
<dbReference type="CDD" id="cd22679">
    <property type="entry name" value="FHA_SLMAP"/>
    <property type="match status" value="1"/>
</dbReference>
<sequence length="399" mass="45759">MVDSSSVCLILAPLNDTFERKCLWLPSWPQTLRIGRQINSRTTPASNNGFFDSKVLSRAHAEVWADPKTGRVFIRDIRSSNGTFLNGRRLSQENQTSEPFELYIGDVLELGIDILNEEDRSILHCKVSSRVEHAGWAEANSSDVSQAEINALWVDTGTAETFDTITPRVLVSNDPVHSKSVLEENKIHECFGKEMEDILQTLNIGLKTAKQQINDIKLITKVLNNIQDTVFYDSRNDSLEKIQSEDISKNHSENFESKGNFGLYKKRMQPPSLEVLASKQLEIEEKTAKIKRLEEEKTKQQTYKQIIEHLLKEQNNTLEMENTIETKMNIELMKSKLGKDQNSEDELKSLKAMVETMKKEVELWKYRAKRTEKIVEQSTYHMAALLKTENESNINEHVV</sequence>
<dbReference type="InterPro" id="IPR051176">
    <property type="entry name" value="Cent_Immune-Sig_Mod"/>
</dbReference>
<name>M7NVB7_PNEMU</name>
<dbReference type="OrthoDB" id="687730at2759"/>
<dbReference type="STRING" id="1069680.M7NVB7"/>
<dbReference type="PANTHER" id="PTHR15715">
    <property type="entry name" value="CENTROSOMAL PROTEIN OF 170 KDA"/>
    <property type="match status" value="1"/>
</dbReference>
<accession>M7NVB7</accession>
<evidence type="ECO:0000256" key="1">
    <source>
        <dbReference type="SAM" id="Coils"/>
    </source>
</evidence>
<dbReference type="Proteomes" id="UP000011958">
    <property type="component" value="Unassembled WGS sequence"/>
</dbReference>
<dbReference type="PROSITE" id="PS50006">
    <property type="entry name" value="FHA_DOMAIN"/>
    <property type="match status" value="1"/>
</dbReference>
<feature type="domain" description="FHA" evidence="2">
    <location>
        <begin position="32"/>
        <end position="90"/>
    </location>
</feature>
<evidence type="ECO:0000259" key="2">
    <source>
        <dbReference type="PROSITE" id="PS50006"/>
    </source>
</evidence>
<protein>
    <recommendedName>
        <fullName evidence="2">FHA domain-containing protein</fullName>
    </recommendedName>
</protein>
<proteinExistence type="predicted"/>
<feature type="coiled-coil region" evidence="1">
    <location>
        <begin position="276"/>
        <end position="313"/>
    </location>
</feature>